<dbReference type="EMBL" id="JABTTQ020000007">
    <property type="protein sequence ID" value="KAK6151302.1"/>
    <property type="molecule type" value="Genomic_DNA"/>
</dbReference>
<keyword evidence="4" id="KW-1185">Reference proteome</keyword>
<reference evidence="3 4" key="1">
    <citation type="journal article" date="2021" name="Comput. Struct. Biotechnol. J.">
        <title>De novo genome assembly of the potent medicinal plant Rehmannia glutinosa using nanopore technology.</title>
        <authorList>
            <person name="Ma L."/>
            <person name="Dong C."/>
            <person name="Song C."/>
            <person name="Wang X."/>
            <person name="Zheng X."/>
            <person name="Niu Y."/>
            <person name="Chen S."/>
            <person name="Feng W."/>
        </authorList>
    </citation>
    <scope>NUCLEOTIDE SEQUENCE [LARGE SCALE GENOMIC DNA]</scope>
    <source>
        <strain evidence="3">DH-2019</strain>
    </source>
</reference>
<feature type="compositionally biased region" description="Low complexity" evidence="1">
    <location>
        <begin position="113"/>
        <end position="124"/>
    </location>
</feature>
<gene>
    <name evidence="3" type="ORF">DH2020_013937</name>
</gene>
<feature type="domain" description="HTH three-helical bundle" evidence="2">
    <location>
        <begin position="160"/>
        <end position="199"/>
    </location>
</feature>
<dbReference type="Pfam" id="PF25370">
    <property type="entry name" value="HTH_74"/>
    <property type="match status" value="1"/>
</dbReference>
<proteinExistence type="predicted"/>
<feature type="region of interest" description="Disordered" evidence="1">
    <location>
        <begin position="27"/>
        <end position="61"/>
    </location>
</feature>
<comment type="caution">
    <text evidence="3">The sequence shown here is derived from an EMBL/GenBank/DDBJ whole genome shotgun (WGS) entry which is preliminary data.</text>
</comment>
<organism evidence="3 4">
    <name type="scientific">Rehmannia glutinosa</name>
    <name type="common">Chinese foxglove</name>
    <dbReference type="NCBI Taxonomy" id="99300"/>
    <lineage>
        <taxon>Eukaryota</taxon>
        <taxon>Viridiplantae</taxon>
        <taxon>Streptophyta</taxon>
        <taxon>Embryophyta</taxon>
        <taxon>Tracheophyta</taxon>
        <taxon>Spermatophyta</taxon>
        <taxon>Magnoliopsida</taxon>
        <taxon>eudicotyledons</taxon>
        <taxon>Gunneridae</taxon>
        <taxon>Pentapetalae</taxon>
        <taxon>asterids</taxon>
        <taxon>lamiids</taxon>
        <taxon>Lamiales</taxon>
        <taxon>Orobanchaceae</taxon>
        <taxon>Rehmannieae</taxon>
        <taxon>Rehmannia</taxon>
    </lineage>
</organism>
<evidence type="ECO:0000259" key="2">
    <source>
        <dbReference type="Pfam" id="PF25370"/>
    </source>
</evidence>
<dbReference type="Proteomes" id="UP001318860">
    <property type="component" value="Unassembled WGS sequence"/>
</dbReference>
<name>A0ABR0WY41_REHGL</name>
<feature type="region of interest" description="Disordered" evidence="1">
    <location>
        <begin position="104"/>
        <end position="124"/>
    </location>
</feature>
<evidence type="ECO:0000313" key="4">
    <source>
        <dbReference type="Proteomes" id="UP001318860"/>
    </source>
</evidence>
<accession>A0ABR0WY41</accession>
<sequence>MAAKTVKASFPSNLERSVASALLLLSSSSSSSPKSNSSGSPESLESSGFSASKSSGGSSTAEVSVVEEFPRAQQLTMVAFVSGFDELKLKIVRKKRSKSIYISSGKKMKTSKPEPISAPASSESVSEITTEASSCLSSSSQSFSSETNTDDKLKKPVIHGHMGHRAAAIMRVLSNGSASEVRIRQLLGDSPSTSKALRMLLKLQDVKRFGAGGRSDPYIYTVLWIYLIVFADSKLSYTNGTTVISSVPGYQGKIWV</sequence>
<dbReference type="InterPro" id="IPR057523">
    <property type="entry name" value="HTH_74"/>
</dbReference>
<evidence type="ECO:0000313" key="3">
    <source>
        <dbReference type="EMBL" id="KAK6151302.1"/>
    </source>
</evidence>
<dbReference type="PANTHER" id="PTHR34799:SF2">
    <property type="entry name" value="OS07G0656300 PROTEIN"/>
    <property type="match status" value="1"/>
</dbReference>
<dbReference type="PANTHER" id="PTHR34799">
    <property type="entry name" value="OS07G0656300 PROTEIN"/>
    <property type="match status" value="1"/>
</dbReference>
<evidence type="ECO:0000256" key="1">
    <source>
        <dbReference type="SAM" id="MobiDB-lite"/>
    </source>
</evidence>
<protein>
    <recommendedName>
        <fullName evidence="2">HTH three-helical bundle domain-containing protein</fullName>
    </recommendedName>
</protein>